<dbReference type="KEGG" id="ppso:QPJ95_14055"/>
<keyword evidence="2" id="KW-1185">Reference proteome</keyword>
<dbReference type="InterPro" id="IPR010982">
    <property type="entry name" value="Lambda_DNA-bd_dom_sf"/>
</dbReference>
<sequence>MDIEEKERRALTGDVSPEAIRTRLLAARVSIGMQQLEVAKELGLKKTTFHSQESRGAPGIKTMRYYYRQHRIDFNFILHGDFAQLPQNVQDKLFSALQSA</sequence>
<dbReference type="AlphaFoldDB" id="A0A9Y2KV71"/>
<protein>
    <submittedName>
        <fullName evidence="1">XRE family transcriptional regulator</fullName>
    </submittedName>
</protein>
<organism evidence="1 2">
    <name type="scientific">Parasedimentitalea psychrophila</name>
    <dbReference type="NCBI Taxonomy" id="2997337"/>
    <lineage>
        <taxon>Bacteria</taxon>
        <taxon>Pseudomonadati</taxon>
        <taxon>Pseudomonadota</taxon>
        <taxon>Alphaproteobacteria</taxon>
        <taxon>Rhodobacterales</taxon>
        <taxon>Paracoccaceae</taxon>
        <taxon>Parasedimentitalea</taxon>
    </lineage>
</organism>
<dbReference type="GO" id="GO:0003677">
    <property type="term" value="F:DNA binding"/>
    <property type="evidence" value="ECO:0007669"/>
    <property type="project" value="InterPro"/>
</dbReference>
<accession>A0A9Y2KV71</accession>
<proteinExistence type="predicted"/>
<dbReference type="EMBL" id="CP127247">
    <property type="protein sequence ID" value="WIY23765.1"/>
    <property type="molecule type" value="Genomic_DNA"/>
</dbReference>
<gene>
    <name evidence="1" type="ORF">QPJ95_14055</name>
</gene>
<name>A0A9Y2KV71_9RHOB</name>
<evidence type="ECO:0000313" key="1">
    <source>
        <dbReference type="EMBL" id="WIY23765.1"/>
    </source>
</evidence>
<dbReference type="Proteomes" id="UP001238334">
    <property type="component" value="Chromosome"/>
</dbReference>
<reference evidence="1 2" key="1">
    <citation type="submission" date="2023-06" db="EMBL/GenBank/DDBJ databases">
        <title>Parasedimentitalea psychrophila sp. nov., a psychrophilic bacterium isolated from deep-sea sediment.</title>
        <authorList>
            <person name="Li A."/>
        </authorList>
    </citation>
    <scope>NUCLEOTIDE SEQUENCE [LARGE SCALE GENOMIC DNA]</scope>
    <source>
        <strain evidence="1 2">QS115</strain>
    </source>
</reference>
<dbReference type="SUPFAM" id="SSF47413">
    <property type="entry name" value="lambda repressor-like DNA-binding domains"/>
    <property type="match status" value="1"/>
</dbReference>
<dbReference type="RefSeq" id="WP_270920379.1">
    <property type="nucleotide sequence ID" value="NZ_CP127247.1"/>
</dbReference>
<evidence type="ECO:0000313" key="2">
    <source>
        <dbReference type="Proteomes" id="UP001238334"/>
    </source>
</evidence>